<evidence type="ECO:0000256" key="1">
    <source>
        <dbReference type="ARBA" id="ARBA00022729"/>
    </source>
</evidence>
<dbReference type="InterPro" id="IPR017689">
    <property type="entry name" value="BamD"/>
</dbReference>
<dbReference type="Proteomes" id="UP000736856">
    <property type="component" value="Unassembled WGS sequence"/>
</dbReference>
<dbReference type="InterPro" id="IPR039565">
    <property type="entry name" value="BamD-like"/>
</dbReference>
<dbReference type="GO" id="GO:0051205">
    <property type="term" value="P:protein insertion into membrane"/>
    <property type="evidence" value="ECO:0007669"/>
    <property type="project" value="UniProtKB-UniRule"/>
</dbReference>
<dbReference type="GO" id="GO:0043165">
    <property type="term" value="P:Gram-negative-bacterium-type cell outer membrane assembly"/>
    <property type="evidence" value="ECO:0007669"/>
    <property type="project" value="UniProtKB-UniRule"/>
</dbReference>
<comment type="subunit">
    <text evidence="4">Part of the Bam complex.</text>
</comment>
<proteinExistence type="inferred from homology"/>
<dbReference type="Gene3D" id="1.25.40.10">
    <property type="entry name" value="Tetratricopeptide repeat domain"/>
    <property type="match status" value="1"/>
</dbReference>
<protein>
    <recommendedName>
        <fullName evidence="4">Outer membrane protein assembly factor BamD</fullName>
    </recommendedName>
</protein>
<accession>A0A937ASB7</accession>
<keyword evidence="2 4" id="KW-0472">Membrane</keyword>
<evidence type="ECO:0000256" key="3">
    <source>
        <dbReference type="ARBA" id="ARBA00023237"/>
    </source>
</evidence>
<evidence type="ECO:0000256" key="4">
    <source>
        <dbReference type="HAMAP-Rule" id="MF_00922"/>
    </source>
</evidence>
<evidence type="ECO:0000313" key="6">
    <source>
        <dbReference type="EMBL" id="MBL0849125.1"/>
    </source>
</evidence>
<comment type="subcellular location">
    <subcellularLocation>
        <location evidence="4">Cell outer membrane</location>
    </subcellularLocation>
</comment>
<dbReference type="Pfam" id="PF13525">
    <property type="entry name" value="YfiO"/>
    <property type="match status" value="1"/>
</dbReference>
<keyword evidence="3 4" id="KW-0998">Cell outer membrane</keyword>
<comment type="caution">
    <text evidence="6">The sequence shown here is derived from an EMBL/GenBank/DDBJ whole genome shotgun (WGS) entry which is preliminary data.</text>
</comment>
<evidence type="ECO:0000256" key="2">
    <source>
        <dbReference type="ARBA" id="ARBA00023136"/>
    </source>
</evidence>
<dbReference type="SUPFAM" id="SSF48452">
    <property type="entry name" value="TPR-like"/>
    <property type="match status" value="1"/>
</dbReference>
<gene>
    <name evidence="4" type="primary">bamD</name>
    <name evidence="6" type="ORF">EU981_03480</name>
</gene>
<sequence length="257" mass="30006">MYRFALTLFIVVMVFPMMGCRHQKYESISDIGISSQSPELTYAEGVKYLQKGLFLQSYKKFQEIVHSSPFSKEARKALFMSAFVKYRNGQYEEAALIGTDYITKYGGSEDIDYMYYLSGICYFEMIRNVSHSQTPARNMVAYMENLVVNYPHSSYAKSAQSYIRIGRNQLAAREMHIGRYYLTQEEYISAITRFQGVVRHYSDTEQAEEALARIIEAYFKVGLIGESREILSLLQKKYPQGYWCQYAKKLIQYYDRS</sequence>
<organism evidence="6 7">
    <name type="scientific">Candidatus Liberibacter ctenarytainae</name>
    <dbReference type="NCBI Taxonomy" id="2020335"/>
    <lineage>
        <taxon>Bacteria</taxon>
        <taxon>Pseudomonadati</taxon>
        <taxon>Pseudomonadota</taxon>
        <taxon>Alphaproteobacteria</taxon>
        <taxon>Hyphomicrobiales</taxon>
        <taxon>Rhizobiaceae</taxon>
        <taxon>Liberibacter</taxon>
    </lineage>
</organism>
<dbReference type="AlphaFoldDB" id="A0A937ASB7"/>
<keyword evidence="1 4" id="KW-0732">Signal</keyword>
<dbReference type="NCBIfam" id="TIGR03302">
    <property type="entry name" value="OM_YfiO"/>
    <property type="match status" value="1"/>
</dbReference>
<reference evidence="6" key="1">
    <citation type="submission" date="2019-02" db="EMBL/GenBank/DDBJ databases">
        <title>A novel Candidatus Liberibacter species associated with the New Zealand native fuchsia psyllid, Ctenarytaina fuchsiae.</title>
        <authorList>
            <person name="Thompson S.M."/>
            <person name="Jorgensen N."/>
            <person name="David C."/>
            <person name="Bulman S.R."/>
            <person name="Smith G.R."/>
        </authorList>
    </citation>
    <scope>NUCLEOTIDE SEQUENCE</scope>
    <source>
        <strain evidence="6">Oxford</strain>
    </source>
</reference>
<feature type="domain" description="Outer membrane lipoprotein BamD-like" evidence="5">
    <location>
        <begin position="38"/>
        <end position="228"/>
    </location>
</feature>
<dbReference type="HAMAP" id="MF_00922">
    <property type="entry name" value="OM_assembly_BamD"/>
    <property type="match status" value="1"/>
</dbReference>
<evidence type="ECO:0000313" key="7">
    <source>
        <dbReference type="Proteomes" id="UP000736856"/>
    </source>
</evidence>
<dbReference type="InterPro" id="IPR011990">
    <property type="entry name" value="TPR-like_helical_dom_sf"/>
</dbReference>
<dbReference type="GO" id="GO:0009279">
    <property type="term" value="C:cell outer membrane"/>
    <property type="evidence" value="ECO:0007669"/>
    <property type="project" value="UniProtKB-SubCell"/>
</dbReference>
<name>A0A937ASB7_9HYPH</name>
<comment type="similarity">
    <text evidence="4">Belongs to the BamD family.</text>
</comment>
<comment type="function">
    <text evidence="4">Part of the outer membrane protein assembly complex, which is involved in assembly and insertion of beta-barrel proteins into the outer membrane.</text>
</comment>
<dbReference type="EMBL" id="SEOL01000006">
    <property type="protein sequence ID" value="MBL0849125.1"/>
    <property type="molecule type" value="Genomic_DNA"/>
</dbReference>
<evidence type="ECO:0000259" key="5">
    <source>
        <dbReference type="Pfam" id="PF13525"/>
    </source>
</evidence>